<protein>
    <submittedName>
        <fullName evidence="1">Uncharacterized protein</fullName>
    </submittedName>
</protein>
<accession>A0AAV1ZF28</accession>
<comment type="caution">
    <text evidence="1">The sequence shown here is derived from an EMBL/GenBank/DDBJ whole genome shotgun (WGS) entry which is preliminary data.</text>
</comment>
<dbReference type="Gene3D" id="3.30.420.10">
    <property type="entry name" value="Ribonuclease H-like superfamily/Ribonuclease H"/>
    <property type="match status" value="1"/>
</dbReference>
<dbReference type="InterPro" id="IPR001888">
    <property type="entry name" value="Transposase_1"/>
</dbReference>
<dbReference type="AlphaFoldDB" id="A0AAV1ZF28"/>
<evidence type="ECO:0000313" key="2">
    <source>
        <dbReference type="Proteomes" id="UP001497382"/>
    </source>
</evidence>
<sequence length="54" mass="5995">MECSSSFSQGKVLLTVFWDAQGVFLLDLLEAGTINATQCCDTLSKLKEAIRKKR</sequence>
<feature type="non-terminal residue" evidence="1">
    <location>
        <position position="54"/>
    </location>
</feature>
<gene>
    <name evidence="1" type="ORF">LARSCL_LOCUS5234</name>
</gene>
<name>A0AAV1ZF28_9ARAC</name>
<organism evidence="1 2">
    <name type="scientific">Larinioides sclopetarius</name>
    <dbReference type="NCBI Taxonomy" id="280406"/>
    <lineage>
        <taxon>Eukaryota</taxon>
        <taxon>Metazoa</taxon>
        <taxon>Ecdysozoa</taxon>
        <taxon>Arthropoda</taxon>
        <taxon>Chelicerata</taxon>
        <taxon>Arachnida</taxon>
        <taxon>Araneae</taxon>
        <taxon>Araneomorphae</taxon>
        <taxon>Entelegynae</taxon>
        <taxon>Araneoidea</taxon>
        <taxon>Araneidae</taxon>
        <taxon>Larinioides</taxon>
    </lineage>
</organism>
<dbReference type="Proteomes" id="UP001497382">
    <property type="component" value="Unassembled WGS sequence"/>
</dbReference>
<proteinExistence type="predicted"/>
<evidence type="ECO:0000313" key="1">
    <source>
        <dbReference type="EMBL" id="CAL1270327.1"/>
    </source>
</evidence>
<dbReference type="Pfam" id="PF01359">
    <property type="entry name" value="Transposase_1"/>
    <property type="match status" value="1"/>
</dbReference>
<dbReference type="EMBL" id="CAXIEN010000047">
    <property type="protein sequence ID" value="CAL1270327.1"/>
    <property type="molecule type" value="Genomic_DNA"/>
</dbReference>
<reference evidence="1 2" key="1">
    <citation type="submission" date="2024-04" db="EMBL/GenBank/DDBJ databases">
        <authorList>
            <person name="Rising A."/>
            <person name="Reimegard J."/>
            <person name="Sonavane S."/>
            <person name="Akerstrom W."/>
            <person name="Nylinder S."/>
            <person name="Hedman E."/>
            <person name="Kallberg Y."/>
        </authorList>
    </citation>
    <scope>NUCLEOTIDE SEQUENCE [LARGE SCALE GENOMIC DNA]</scope>
</reference>
<dbReference type="GO" id="GO:0003676">
    <property type="term" value="F:nucleic acid binding"/>
    <property type="evidence" value="ECO:0007669"/>
    <property type="project" value="InterPro"/>
</dbReference>
<keyword evidence="2" id="KW-1185">Reference proteome</keyword>
<dbReference type="InterPro" id="IPR036397">
    <property type="entry name" value="RNaseH_sf"/>
</dbReference>